<reference evidence="3 4" key="1">
    <citation type="submission" date="2018-11" db="EMBL/GenBank/DDBJ databases">
        <title>Chryseotalea sanarue gen. nov., sp., nov., a member of the family Cytophagaceae, isolated from a brackish lake in Hamamatsu Japan.</title>
        <authorList>
            <person name="Maejima Y."/>
            <person name="Iino T."/>
            <person name="Muraguchi Y."/>
            <person name="Fukuda K."/>
            <person name="Ohkuma M."/>
            <person name="Moriuchi R."/>
            <person name="Dohra H."/>
            <person name="Kimbara K."/>
            <person name="Shintani M."/>
        </authorList>
    </citation>
    <scope>NUCLEOTIDE SEQUENCE [LARGE SCALE GENOMIC DNA]</scope>
    <source>
        <strain evidence="3 4">Ys</strain>
    </source>
</reference>
<protein>
    <submittedName>
        <fullName evidence="3">BON domain-containing protein</fullName>
    </submittedName>
</protein>
<accession>A0A401U6D9</accession>
<evidence type="ECO:0000256" key="1">
    <source>
        <dbReference type="ARBA" id="ARBA00022729"/>
    </source>
</evidence>
<dbReference type="PANTHER" id="PTHR34606">
    <property type="entry name" value="BON DOMAIN-CONTAINING PROTEIN"/>
    <property type="match status" value="1"/>
</dbReference>
<comment type="caution">
    <text evidence="3">The sequence shown here is derived from an EMBL/GenBank/DDBJ whole genome shotgun (WGS) entry which is preliminary data.</text>
</comment>
<dbReference type="Proteomes" id="UP000288227">
    <property type="component" value="Unassembled WGS sequence"/>
</dbReference>
<organism evidence="3 4">
    <name type="scientific">Chryseotalea sanaruensis</name>
    <dbReference type="NCBI Taxonomy" id="2482724"/>
    <lineage>
        <taxon>Bacteria</taxon>
        <taxon>Pseudomonadati</taxon>
        <taxon>Bacteroidota</taxon>
        <taxon>Cytophagia</taxon>
        <taxon>Cytophagales</taxon>
        <taxon>Chryseotaleaceae</taxon>
        <taxon>Chryseotalea</taxon>
    </lineage>
</organism>
<dbReference type="PANTHER" id="PTHR34606:SF4">
    <property type="entry name" value="OUTER MEMBRANE LIPOPROTEIN DOLP"/>
    <property type="match status" value="1"/>
</dbReference>
<dbReference type="SMART" id="SM00749">
    <property type="entry name" value="BON"/>
    <property type="match status" value="3"/>
</dbReference>
<dbReference type="PROSITE" id="PS50914">
    <property type="entry name" value="BON"/>
    <property type="match status" value="3"/>
</dbReference>
<name>A0A401U6D9_9BACT</name>
<dbReference type="InterPro" id="IPR051686">
    <property type="entry name" value="Lipoprotein_DolP"/>
</dbReference>
<dbReference type="InterPro" id="IPR014004">
    <property type="entry name" value="Transpt-assoc_nodulatn_dom_bac"/>
</dbReference>
<evidence type="ECO:0000313" key="4">
    <source>
        <dbReference type="Proteomes" id="UP000288227"/>
    </source>
</evidence>
<evidence type="ECO:0000313" key="3">
    <source>
        <dbReference type="EMBL" id="GCC50422.1"/>
    </source>
</evidence>
<dbReference type="OrthoDB" id="870892at2"/>
<dbReference type="Pfam" id="PF04972">
    <property type="entry name" value="BON"/>
    <property type="match status" value="3"/>
</dbReference>
<feature type="domain" description="BON" evidence="2">
    <location>
        <begin position="152"/>
        <end position="220"/>
    </location>
</feature>
<feature type="domain" description="BON" evidence="2">
    <location>
        <begin position="3"/>
        <end position="73"/>
    </location>
</feature>
<dbReference type="EMBL" id="BHXQ01000001">
    <property type="protein sequence ID" value="GCC50422.1"/>
    <property type="molecule type" value="Genomic_DNA"/>
</dbReference>
<dbReference type="Gene3D" id="3.30.1340.30">
    <property type="match status" value="3"/>
</dbReference>
<dbReference type="RefSeq" id="WP_127121060.1">
    <property type="nucleotide sequence ID" value="NZ_BHXQ01000001.1"/>
</dbReference>
<dbReference type="AlphaFoldDB" id="A0A401U6D9"/>
<feature type="domain" description="BON" evidence="2">
    <location>
        <begin position="80"/>
        <end position="148"/>
    </location>
</feature>
<sequence>MKTNEELRQDVLAEIQMEPLTSPIATQIGVATKEGVVTLSGLVDTYGQKLAAEQAAQRVAGVAVVAVDLEVKLLHEHQRNDTEIAEAAMNALKWHSAVNEDAIEIKVDNGWVYLDGVVEFDYLKKAAEIGLRNLTGIRGISNRIVVKPDVVASKDIKISITKALHRSAAVDAANIHVDVVGSKVKLTGKVRSLAEKTDAENASWSMPGVQEVENKVQVDTEL</sequence>
<dbReference type="InterPro" id="IPR007055">
    <property type="entry name" value="BON_dom"/>
</dbReference>
<keyword evidence="1" id="KW-0732">Signal</keyword>
<gene>
    <name evidence="3" type="ORF">SanaruYs_06370</name>
</gene>
<proteinExistence type="predicted"/>
<keyword evidence="4" id="KW-1185">Reference proteome</keyword>
<evidence type="ECO:0000259" key="2">
    <source>
        <dbReference type="PROSITE" id="PS50914"/>
    </source>
</evidence>